<dbReference type="PANTHER" id="PTHR43685:SF3">
    <property type="entry name" value="SLR2126 PROTEIN"/>
    <property type="match status" value="1"/>
</dbReference>
<protein>
    <submittedName>
        <fullName evidence="2">Glycosyltransferase family 2 protein</fullName>
    </submittedName>
</protein>
<gene>
    <name evidence="2" type="ORF">HRU87_01345</name>
</gene>
<keyword evidence="1" id="KW-1133">Transmembrane helix</keyword>
<feature type="transmembrane region" description="Helical" evidence="1">
    <location>
        <begin position="589"/>
        <end position="608"/>
    </location>
</feature>
<name>A0A7D4PQD5_9MICO</name>
<feature type="transmembrane region" description="Helical" evidence="1">
    <location>
        <begin position="666"/>
        <end position="685"/>
    </location>
</feature>
<keyword evidence="1" id="KW-0812">Transmembrane</keyword>
<dbReference type="InterPro" id="IPR050834">
    <property type="entry name" value="Glycosyltransf_2"/>
</dbReference>
<dbReference type="PANTHER" id="PTHR43685">
    <property type="entry name" value="GLYCOSYLTRANSFERASE"/>
    <property type="match status" value="1"/>
</dbReference>
<evidence type="ECO:0000313" key="3">
    <source>
        <dbReference type="Proteomes" id="UP000501003"/>
    </source>
</evidence>
<dbReference type="EMBL" id="CP054056">
    <property type="protein sequence ID" value="QKJ24881.1"/>
    <property type="molecule type" value="Genomic_DNA"/>
</dbReference>
<feature type="transmembrane region" description="Helical" evidence="1">
    <location>
        <begin position="615"/>
        <end position="633"/>
    </location>
</feature>
<dbReference type="AlphaFoldDB" id="A0A7D4PQD5"/>
<keyword evidence="2" id="KW-0808">Transferase</keyword>
<proteinExistence type="predicted"/>
<dbReference type="Pfam" id="PF13641">
    <property type="entry name" value="Glyco_tranf_2_3"/>
    <property type="match status" value="1"/>
</dbReference>
<feature type="transmembrane region" description="Helical" evidence="1">
    <location>
        <begin position="244"/>
        <end position="268"/>
    </location>
</feature>
<feature type="transmembrane region" description="Helical" evidence="1">
    <location>
        <begin position="639"/>
        <end position="659"/>
    </location>
</feature>
<feature type="transmembrane region" description="Helical" evidence="1">
    <location>
        <begin position="514"/>
        <end position="538"/>
    </location>
</feature>
<evidence type="ECO:0000256" key="1">
    <source>
        <dbReference type="SAM" id="Phobius"/>
    </source>
</evidence>
<feature type="transmembrane region" description="Helical" evidence="1">
    <location>
        <begin position="424"/>
        <end position="442"/>
    </location>
</feature>
<keyword evidence="3" id="KW-1185">Reference proteome</keyword>
<feature type="transmembrane region" description="Helical" evidence="1">
    <location>
        <begin position="476"/>
        <end position="494"/>
    </location>
</feature>
<keyword evidence="1" id="KW-0472">Membrane</keyword>
<accession>A0A7D4PQD5</accession>
<evidence type="ECO:0000313" key="2">
    <source>
        <dbReference type="EMBL" id="QKJ24881.1"/>
    </source>
</evidence>
<sequence length="865" mass="92099">MASLSVAAIVVSHGKAEYLAQSLEALAVQTHPLEQVVVVETAADAECLELASSFGFSAISPGDLRLGEAINSGIASLRSTPGWIWIIHDDAIAEPDALTNLARAAEVSPSVALIGPKLLELDNPIQIQQMGLTATKTGKPFLLVQKEYDQGQHDRAGDTLSVSTAGMLVSLGVWQQLGGLDDDSPVLAQDLELGLRARAAGYRVIVEATARVKHAGLSLRGKRPRRWLGGSVQQALSKAHIHTALLLLPTWLLAPLILFMPALVVASAPVHILRKQPGRILGQLLGWLWTWGTLPARLQARSRFKKDGDTKSLRSLMATPKQIRSRRRASLEFESPEANESLPGLFRSGAIWWALVPLLLSYRFFPSGTLVSGGYPAMGQDLASVYDAVSLSKLPALDGLEFPSDPAAWFALFMAALSPANPSLGFAWAVFLALPIAFLGAWQFGKLFIAKPWVISLIALGYSLSPQLLALQQQFLYLELLASAIVPWVLYFQAQVATSFSAARAWRWLGLAGLSAAVLYTLSPVSFGFAVLTSLLFGLAHPRRLGILIWMALPGLALGWPWALHAVEVGDLSLLAESSVFSSGGASDVLTDAIVLGLLLIPAALSWIKAPIRKALPLWVAILAALAIGLIPMAQVTELSMILSLLPLLVLAGMALSAIGSRAAGAIAGSILAVGVGSSAVLFSISNPASVEFSAERLLPALVTAASNQDPNIRTLVIDSSDGLSAAYVWGAGETFERSSLLARNHQGSTQFRQRIADATANLVAGNQSGFENALSGLRIDFVLLQGEQPELKVAIDSISSLQPAGESNFGSLWKVENSFQGDTPSIETYEHKNLQLATLAVFALLAVPTPAAIRGSRRVRKAKK</sequence>
<reference evidence="2 3" key="1">
    <citation type="submission" date="2020-05" db="EMBL/GenBank/DDBJ databases">
        <title>Aquirufa sp. strain 15G-AUS-rot a new Aquirufa species.</title>
        <authorList>
            <person name="Pitt A."/>
            <person name="Hahn M.W."/>
        </authorList>
    </citation>
    <scope>NUCLEOTIDE SEQUENCE [LARGE SCALE GENOMIC DNA]</scope>
    <source>
        <strain evidence="2 3">15G-AUS-rot</strain>
    </source>
</reference>
<feature type="transmembrane region" description="Helical" evidence="1">
    <location>
        <begin position="835"/>
        <end position="854"/>
    </location>
</feature>
<dbReference type="Proteomes" id="UP000501003">
    <property type="component" value="Chromosome"/>
</dbReference>
<dbReference type="RefSeq" id="WP_173493178.1">
    <property type="nucleotide sequence ID" value="NZ_CP054056.1"/>
</dbReference>
<feature type="transmembrane region" description="Helical" evidence="1">
    <location>
        <begin position="545"/>
        <end position="563"/>
    </location>
</feature>
<dbReference type="Gene3D" id="3.90.550.10">
    <property type="entry name" value="Spore Coat Polysaccharide Biosynthesis Protein SpsA, Chain A"/>
    <property type="match status" value="1"/>
</dbReference>
<organism evidence="2 3">
    <name type="scientific">Aquiluna borgnonia</name>
    <dbReference type="NCBI Taxonomy" id="2499157"/>
    <lineage>
        <taxon>Bacteria</taxon>
        <taxon>Bacillati</taxon>
        <taxon>Actinomycetota</taxon>
        <taxon>Actinomycetes</taxon>
        <taxon>Micrococcales</taxon>
        <taxon>Microbacteriaceae</taxon>
        <taxon>Luna cluster</taxon>
        <taxon>Luna-1 subcluster</taxon>
        <taxon>Aquiluna</taxon>
    </lineage>
</organism>
<feature type="transmembrane region" description="Helical" evidence="1">
    <location>
        <begin position="448"/>
        <end position="464"/>
    </location>
</feature>
<dbReference type="SUPFAM" id="SSF53448">
    <property type="entry name" value="Nucleotide-diphospho-sugar transferases"/>
    <property type="match status" value="1"/>
</dbReference>
<dbReference type="KEGG" id="aqg:HRU87_01345"/>
<dbReference type="GO" id="GO:0016740">
    <property type="term" value="F:transferase activity"/>
    <property type="evidence" value="ECO:0007669"/>
    <property type="project" value="UniProtKB-KW"/>
</dbReference>
<dbReference type="InterPro" id="IPR029044">
    <property type="entry name" value="Nucleotide-diphossugar_trans"/>
</dbReference>